<dbReference type="EMBL" id="PXWF02000211">
    <property type="protein sequence ID" value="PWF47993.1"/>
    <property type="molecule type" value="Genomic_DNA"/>
</dbReference>
<dbReference type="Pfam" id="PF08238">
    <property type="entry name" value="Sel1"/>
    <property type="match status" value="3"/>
</dbReference>
<evidence type="ECO:0000313" key="3">
    <source>
        <dbReference type="Proteomes" id="UP000241421"/>
    </source>
</evidence>
<dbReference type="PANTHER" id="PTHR11102:SF160">
    <property type="entry name" value="ERAD-ASSOCIATED E3 UBIQUITIN-PROTEIN LIGASE COMPONENT HRD3"/>
    <property type="match status" value="1"/>
</dbReference>
<accession>A0A2U2HKH6</accession>
<protein>
    <submittedName>
        <fullName evidence="2">Sel1 repeat family protein</fullName>
    </submittedName>
</protein>
<dbReference type="SUPFAM" id="SSF81901">
    <property type="entry name" value="HCP-like"/>
    <property type="match status" value="1"/>
</dbReference>
<proteinExistence type="predicted"/>
<organism evidence="2 3">
    <name type="scientific">Massilia glaciei</name>
    <dbReference type="NCBI Taxonomy" id="1524097"/>
    <lineage>
        <taxon>Bacteria</taxon>
        <taxon>Pseudomonadati</taxon>
        <taxon>Pseudomonadota</taxon>
        <taxon>Betaproteobacteria</taxon>
        <taxon>Burkholderiales</taxon>
        <taxon>Oxalobacteraceae</taxon>
        <taxon>Telluria group</taxon>
        <taxon>Massilia</taxon>
    </lineage>
</organism>
<dbReference type="InterPro" id="IPR011990">
    <property type="entry name" value="TPR-like_helical_dom_sf"/>
</dbReference>
<feature type="chain" id="PRO_5015744859" evidence="1">
    <location>
        <begin position="22"/>
        <end position="299"/>
    </location>
</feature>
<keyword evidence="3" id="KW-1185">Reference proteome</keyword>
<dbReference type="Gene3D" id="1.25.40.10">
    <property type="entry name" value="Tetratricopeptide repeat domain"/>
    <property type="match status" value="1"/>
</dbReference>
<dbReference type="InterPro" id="IPR050767">
    <property type="entry name" value="Sel1_AlgK"/>
</dbReference>
<dbReference type="Proteomes" id="UP000241421">
    <property type="component" value="Unassembled WGS sequence"/>
</dbReference>
<dbReference type="PANTHER" id="PTHR11102">
    <property type="entry name" value="SEL-1-LIKE PROTEIN"/>
    <property type="match status" value="1"/>
</dbReference>
<dbReference type="SMART" id="SM00671">
    <property type="entry name" value="SEL1"/>
    <property type="match status" value="3"/>
</dbReference>
<comment type="caution">
    <text evidence="2">The sequence shown here is derived from an EMBL/GenBank/DDBJ whole genome shotgun (WGS) entry which is preliminary data.</text>
</comment>
<evidence type="ECO:0000256" key="1">
    <source>
        <dbReference type="SAM" id="SignalP"/>
    </source>
</evidence>
<dbReference type="InterPro" id="IPR006597">
    <property type="entry name" value="Sel1-like"/>
</dbReference>
<keyword evidence="1" id="KW-0732">Signal</keyword>
<evidence type="ECO:0000313" key="2">
    <source>
        <dbReference type="EMBL" id="PWF47993.1"/>
    </source>
</evidence>
<sequence length="299" mass="32453">MMNPLKLLLIAALLSSPPAMAQERSPDMQRFLAGGNAVRHLVMCGEQKRQAETGPRNIDDLKAVIAAAKAGAQTCQALLGRWYELGEGVARDYQQAAQWYLRAAAGRPELYVELGRMAERGWGRPASNEDALALYRKASDADTGEGHLALARMAELGKGMPADLAAAAGLYRKAAARGKDQGWEHLDRLEARHKMFSIGQVADDRRRWMGLLMSKVATAIGEEPRFRAFNTGKGAQFALTFNRGNSAATVELKKSSGAKAFDALALATLAKVSMPQPPIYSSETNYRVLVPVRNESGKP</sequence>
<name>A0A2U2HKH6_9BURK</name>
<dbReference type="SUPFAM" id="SSF74653">
    <property type="entry name" value="TolA/TonB C-terminal domain"/>
    <property type="match status" value="1"/>
</dbReference>
<feature type="signal peptide" evidence="1">
    <location>
        <begin position="1"/>
        <end position="21"/>
    </location>
</feature>
<dbReference type="OrthoDB" id="5365194at2"/>
<reference evidence="2 3" key="1">
    <citation type="submission" date="2018-04" db="EMBL/GenBank/DDBJ databases">
        <title>Massilia violaceinigra sp. nov., a novel purple-pigmented bacterium isolated from Tianshan glacier, Xinjiang, China.</title>
        <authorList>
            <person name="Wang H."/>
        </authorList>
    </citation>
    <scope>NUCLEOTIDE SEQUENCE [LARGE SCALE GENOMIC DNA]</scope>
    <source>
        <strain evidence="2 3">B448-2</strain>
    </source>
</reference>
<dbReference type="AlphaFoldDB" id="A0A2U2HKH6"/>
<gene>
    <name evidence="2" type="ORF">C7C56_012980</name>
</gene>